<evidence type="ECO:0000313" key="2">
    <source>
        <dbReference type="EMBL" id="SCF10035.1"/>
    </source>
</evidence>
<name>A0A1C4XNG7_9ACTN</name>
<sequence length="321" mass="31818">MRCPGRLARWTLRGALLIGGVVALWGFHEAVADDAALAAGPAASCTLGNLLSAGGTLLGGSLECAPSSPTGAPMESRSDRVGSEIPLPGRMPADERSAGVQIAVGQVVDPTAAAEAETVVEKGTSATRPVGLASPVVEESAGAGLLEPVGTVVRAVTEPIVDVLPPALAPVLDLIQPIIRSPAAPSTPPAGPAVDTPASTDEAPPVATPTTIVRPVPPMVAVQQPAPEPARTSVTASLDPRSPKAVGTSHVQWAGDLVHTLGLTQGAPANAAGHGSAAAGTGIPADASPRSWAPALQPAGGYVIGCEKLASRSGQPDIRPA</sequence>
<accession>A0A1C4XNG7</accession>
<dbReference type="EMBL" id="LT607410">
    <property type="protein sequence ID" value="SCF10035.1"/>
    <property type="molecule type" value="Genomic_DNA"/>
</dbReference>
<gene>
    <name evidence="2" type="ORF">GA0074696_2727</name>
</gene>
<evidence type="ECO:0000256" key="1">
    <source>
        <dbReference type="SAM" id="MobiDB-lite"/>
    </source>
</evidence>
<organism evidence="2 3">
    <name type="scientific">Micromonospora purpureochromogenes</name>
    <dbReference type="NCBI Taxonomy" id="47872"/>
    <lineage>
        <taxon>Bacteria</taxon>
        <taxon>Bacillati</taxon>
        <taxon>Actinomycetota</taxon>
        <taxon>Actinomycetes</taxon>
        <taxon>Micromonosporales</taxon>
        <taxon>Micromonosporaceae</taxon>
        <taxon>Micromonospora</taxon>
    </lineage>
</organism>
<protein>
    <submittedName>
        <fullName evidence="2">Uncharacterized protein</fullName>
    </submittedName>
</protein>
<proteinExistence type="predicted"/>
<reference evidence="2 3" key="1">
    <citation type="submission" date="2016-06" db="EMBL/GenBank/DDBJ databases">
        <authorList>
            <person name="Kjaerup R.B."/>
            <person name="Dalgaard T.S."/>
            <person name="Juul-Madsen H.R."/>
        </authorList>
    </citation>
    <scope>NUCLEOTIDE SEQUENCE [LARGE SCALE GENOMIC DNA]</scope>
    <source>
        <strain evidence="2 3">DSM 43821</strain>
    </source>
</reference>
<evidence type="ECO:0000313" key="3">
    <source>
        <dbReference type="Proteomes" id="UP000198228"/>
    </source>
</evidence>
<feature type="region of interest" description="Disordered" evidence="1">
    <location>
        <begin position="183"/>
        <end position="246"/>
    </location>
</feature>
<dbReference type="Proteomes" id="UP000198228">
    <property type="component" value="Chromosome I"/>
</dbReference>
<dbReference type="AlphaFoldDB" id="A0A1C4XNG7"/>